<accession>A0A8T1Q3D2</accession>
<sequence length="375" mass="41884">MELLAQSFHMNKAVEGTSYAKNSSIQSKIISITKCITEEAILEVLCKNLPESMGIADLGCSSGPNVLSVISKITNIIYAKCSQSGLPKPPELRIFLNDLYNNDFNGIFGSLPDFYNQMKEVNGNSFGPCFIFGVPASFYGRLFPSNSLHFVHSSSSLHWLSQVPPELDVKASTAINKGHIYICESSPQNVLDSYYRQFQKDFSLFLKSRAEEIVPGGRMVLTFMGRRFMDPTIEEGCYNQLELLAQALMSVAAEGLIPEEKVDTFNTPYYAPCPEEIKLEVEKEGSFVMNRLEVFEIDWDGGSAEASNTVSMGRRVAKLVRAVIEPMLESQFGSDIMDYLFQRYEKILDNHLSKTRSKYINLVISVAKNSEGLGN</sequence>
<keyword evidence="2" id="KW-1185">Reference proteome</keyword>
<organism evidence="1 2">
    <name type="scientific">Carya illinoinensis</name>
    <name type="common">Pecan</name>
    <dbReference type="NCBI Taxonomy" id="32201"/>
    <lineage>
        <taxon>Eukaryota</taxon>
        <taxon>Viridiplantae</taxon>
        <taxon>Streptophyta</taxon>
        <taxon>Embryophyta</taxon>
        <taxon>Tracheophyta</taxon>
        <taxon>Spermatophyta</taxon>
        <taxon>Magnoliopsida</taxon>
        <taxon>eudicotyledons</taxon>
        <taxon>Gunneridae</taxon>
        <taxon>Pentapetalae</taxon>
        <taxon>rosids</taxon>
        <taxon>fabids</taxon>
        <taxon>Fagales</taxon>
        <taxon>Juglandaceae</taxon>
        <taxon>Carya</taxon>
    </lineage>
</organism>
<evidence type="ECO:0000313" key="1">
    <source>
        <dbReference type="EMBL" id="KAG6648611.1"/>
    </source>
</evidence>
<dbReference type="PANTHER" id="PTHR31009">
    <property type="entry name" value="S-ADENOSYL-L-METHIONINE:CARBOXYL METHYLTRANSFERASE FAMILY PROTEIN"/>
    <property type="match status" value="1"/>
</dbReference>
<reference evidence="1" key="1">
    <citation type="submission" date="2020-12" db="EMBL/GenBank/DDBJ databases">
        <title>WGS assembly of Carya illinoinensis cv. Pawnee.</title>
        <authorList>
            <person name="Platts A."/>
            <person name="Shu S."/>
            <person name="Wright S."/>
            <person name="Barry K."/>
            <person name="Edger P."/>
            <person name="Pires J.C."/>
            <person name="Schmutz J."/>
        </authorList>
    </citation>
    <scope>NUCLEOTIDE SEQUENCE</scope>
    <source>
        <tissue evidence="1">Leaf</tissue>
    </source>
</reference>
<dbReference type="GO" id="GO:0008168">
    <property type="term" value="F:methyltransferase activity"/>
    <property type="evidence" value="ECO:0007669"/>
    <property type="project" value="InterPro"/>
</dbReference>
<dbReference type="Pfam" id="PF03492">
    <property type="entry name" value="Methyltransf_7"/>
    <property type="match status" value="1"/>
</dbReference>
<dbReference type="AlphaFoldDB" id="A0A8T1Q3D2"/>
<evidence type="ECO:0000313" key="2">
    <source>
        <dbReference type="Proteomes" id="UP000811609"/>
    </source>
</evidence>
<dbReference type="EMBL" id="CM031815">
    <property type="protein sequence ID" value="KAG6648611.1"/>
    <property type="molecule type" value="Genomic_DNA"/>
</dbReference>
<name>A0A8T1Q3D2_CARIL</name>
<dbReference type="Proteomes" id="UP000811609">
    <property type="component" value="Chromosome 7"/>
</dbReference>
<proteinExistence type="predicted"/>
<gene>
    <name evidence="1" type="ORF">CIPAW_07G158600</name>
</gene>
<comment type="caution">
    <text evidence="1">The sequence shown here is derived from an EMBL/GenBank/DDBJ whole genome shotgun (WGS) entry which is preliminary data.</text>
</comment>
<protein>
    <recommendedName>
        <fullName evidence="3">Jasmonate O-methyltransferase</fullName>
    </recommendedName>
</protein>
<dbReference type="InterPro" id="IPR005299">
    <property type="entry name" value="MeTrfase_7"/>
</dbReference>
<evidence type="ECO:0008006" key="3">
    <source>
        <dbReference type="Google" id="ProtNLM"/>
    </source>
</evidence>